<dbReference type="GO" id="GO:0009279">
    <property type="term" value="C:cell outer membrane"/>
    <property type="evidence" value="ECO:0007669"/>
    <property type="project" value="UniProtKB-SubCell"/>
</dbReference>
<dbReference type="Pfam" id="PF13620">
    <property type="entry name" value="CarboxypepD_reg"/>
    <property type="match status" value="1"/>
</dbReference>
<evidence type="ECO:0000256" key="2">
    <source>
        <dbReference type="ARBA" id="ARBA00022448"/>
    </source>
</evidence>
<dbReference type="KEGG" id="sus:Acid_2974"/>
<sequence precursor="true">MSMKTFASILALIVLAGVPGRAQESRGTITGRVIDPSGAVLVGAEVRAVSKETGAVLSARTNDSGSYTLPYLLPGVYDLTAEFTGFKKTGRSDVAVRVNDVLTIEFRLEVGNATESVEVSGGAPLIEASNVTLGQVIEERQIKDLPLQAGNANELVLLTPGVVNSTNLRQRKSSFNSASSQFTTNGNALYSNEYTIDGVPDTFFNGGSNPLIAFQLPQNSVAEFKVQTSSFDSTVGHTPGAVLNTITKNGTNEYHGELHENMINAALDASTFFQNASGGPKPEYQDNRYGAAFGGPVRIPKLYNGRNKTFFFAGWEGNKWGKPTANIGTVPTAAEKNGDFSALLALGPQYQIYDPATTQTAANGRFSRTPFQGNIIPANRIDPVAKAIQSYYPAPNTVGTAAGLNNYTRNTKDIFDYNVIVGRVDHTFSDKNRAFARLSYDRYLETDSAFSNNIAGGLDLKRINRGGVIDDVMVLSPTTVLDLRYGLTQEETPEFRPSRGMDLKSLGFSNSLLSLLDPASQTFPQVYLNTKAPTNRCTGSCTGTFSGFGNYNTGDGTLTGIVHDWAATLTRLHGKHTLRLGADLRLYRTFGFAGGFDVSPQLTFLPTYTNGPLDNAAVAPLGQEYASFLLGIPSGQMTRSASYASQNTYYAGFIQDDWKLSRKLTVNLGLRYEYESPMSERFDRAVRGFDRTTPNPIAAQAIANYAKSPIPQIPVSQFQVRGGLLFAGPDAHNLWNGQNKTFLPRIGLAYQVDTNTVIRAGYGIFYDTIGVNRTPEIQTGYTATTPIQASLDNGLHFVANTANPFPNGLLAPQGASASLQTNLGQSLTVYPVNRLQPYSQRWTFDLQRTFFKDVLLDVGYVGNKAIHLGVDRNINATPNQYLSTSPVRDQATINALSATVPNPFFGINPIYPKTIAVSDLLRPYPEFGDITETQPIGYSWYHALQVRAEKRFAHNYMFGVSYTFSKNMEATGFLNAGDAAVNRSIAALDRPHRFNLQSMVELPAGRLWFKPLRWVAGGWQVNNIFTYQTGAPLGFGNIIFNGNLHDIPLSSGERSANRWFNTSAGFVTASAQQLASNIRTFPKALAGVRGDGQTDWNLSLIKHFKLRERVNLELRFEGYDIMNHPNFSDPNTTVTSSAFGTVTSQAGLSREFQGAIRVTF</sequence>
<dbReference type="Gene3D" id="2.60.40.1120">
    <property type="entry name" value="Carboxypeptidase-like, regulatory domain"/>
    <property type="match status" value="1"/>
</dbReference>
<keyword evidence="4" id="KW-0812">Transmembrane</keyword>
<evidence type="ECO:0000313" key="9">
    <source>
        <dbReference type="EMBL" id="ABJ83958.1"/>
    </source>
</evidence>
<protein>
    <recommendedName>
        <fullName evidence="8">TonB-dependent transporter Oar-like beta-barrel domain-containing protein</fullName>
    </recommendedName>
</protein>
<dbReference type="PANTHER" id="PTHR30069">
    <property type="entry name" value="TONB-DEPENDENT OUTER MEMBRANE RECEPTOR"/>
    <property type="match status" value="1"/>
</dbReference>
<feature type="chain" id="PRO_5004163624" description="TonB-dependent transporter Oar-like beta-barrel domain-containing protein" evidence="7">
    <location>
        <begin position="23"/>
        <end position="1160"/>
    </location>
</feature>
<dbReference type="InterPro" id="IPR039426">
    <property type="entry name" value="TonB-dep_rcpt-like"/>
</dbReference>
<organism evidence="9">
    <name type="scientific">Solibacter usitatus (strain Ellin6076)</name>
    <dbReference type="NCBI Taxonomy" id="234267"/>
    <lineage>
        <taxon>Bacteria</taxon>
        <taxon>Pseudomonadati</taxon>
        <taxon>Acidobacteriota</taxon>
        <taxon>Terriglobia</taxon>
        <taxon>Bryobacterales</taxon>
        <taxon>Solibacteraceae</taxon>
        <taxon>Candidatus Solibacter</taxon>
    </lineage>
</organism>
<evidence type="ECO:0000256" key="7">
    <source>
        <dbReference type="SAM" id="SignalP"/>
    </source>
</evidence>
<dbReference type="EMBL" id="CP000473">
    <property type="protein sequence ID" value="ABJ83958.1"/>
    <property type="molecule type" value="Genomic_DNA"/>
</dbReference>
<keyword evidence="5" id="KW-0472">Membrane</keyword>
<dbReference type="SUPFAM" id="SSF56935">
    <property type="entry name" value="Porins"/>
    <property type="match status" value="1"/>
</dbReference>
<keyword evidence="6" id="KW-0998">Cell outer membrane</keyword>
<accession>Q022Y8</accession>
<evidence type="ECO:0000256" key="5">
    <source>
        <dbReference type="ARBA" id="ARBA00023136"/>
    </source>
</evidence>
<dbReference type="GO" id="GO:0015344">
    <property type="term" value="F:siderophore uptake transmembrane transporter activity"/>
    <property type="evidence" value="ECO:0007669"/>
    <property type="project" value="TreeGrafter"/>
</dbReference>
<dbReference type="HOGENOM" id="CLU_006298_0_0_0"/>
<evidence type="ECO:0000256" key="3">
    <source>
        <dbReference type="ARBA" id="ARBA00022452"/>
    </source>
</evidence>
<reference evidence="9" key="1">
    <citation type="submission" date="2006-10" db="EMBL/GenBank/DDBJ databases">
        <title>Complete sequence of Solibacter usitatus Ellin6076.</title>
        <authorList>
            <consortium name="US DOE Joint Genome Institute"/>
            <person name="Copeland A."/>
            <person name="Lucas S."/>
            <person name="Lapidus A."/>
            <person name="Barry K."/>
            <person name="Detter J.C."/>
            <person name="Glavina del Rio T."/>
            <person name="Hammon N."/>
            <person name="Israni S."/>
            <person name="Dalin E."/>
            <person name="Tice H."/>
            <person name="Pitluck S."/>
            <person name="Thompson L.S."/>
            <person name="Brettin T."/>
            <person name="Bruce D."/>
            <person name="Han C."/>
            <person name="Tapia R."/>
            <person name="Gilna P."/>
            <person name="Schmutz J."/>
            <person name="Larimer F."/>
            <person name="Land M."/>
            <person name="Hauser L."/>
            <person name="Kyrpides N."/>
            <person name="Mikhailova N."/>
            <person name="Janssen P.H."/>
            <person name="Kuske C.R."/>
            <person name="Richardson P."/>
        </authorList>
    </citation>
    <scope>NUCLEOTIDE SEQUENCE</scope>
    <source>
        <strain evidence="9">Ellin6076</strain>
    </source>
</reference>
<feature type="signal peptide" evidence="7">
    <location>
        <begin position="1"/>
        <end position="22"/>
    </location>
</feature>
<dbReference type="GO" id="GO:0030246">
    <property type="term" value="F:carbohydrate binding"/>
    <property type="evidence" value="ECO:0007669"/>
    <property type="project" value="InterPro"/>
</dbReference>
<dbReference type="eggNOG" id="COG1984">
    <property type="taxonomic scope" value="Bacteria"/>
</dbReference>
<dbReference type="Gene3D" id="2.40.170.20">
    <property type="entry name" value="TonB-dependent receptor, beta-barrel domain"/>
    <property type="match status" value="1"/>
</dbReference>
<keyword evidence="2" id="KW-0813">Transport</keyword>
<keyword evidence="7" id="KW-0732">Signal</keyword>
<dbReference type="PANTHER" id="PTHR30069:SF46">
    <property type="entry name" value="OAR PROTEIN"/>
    <property type="match status" value="1"/>
</dbReference>
<proteinExistence type="predicted"/>
<dbReference type="AlphaFoldDB" id="Q022Y8"/>
<keyword evidence="3" id="KW-1134">Transmembrane beta strand</keyword>
<comment type="subcellular location">
    <subcellularLocation>
        <location evidence="1">Cell outer membrane</location>
        <topology evidence="1">Multi-pass membrane protein</topology>
    </subcellularLocation>
</comment>
<feature type="domain" description="TonB-dependent transporter Oar-like beta-barrel" evidence="8">
    <location>
        <begin position="246"/>
        <end position="1153"/>
    </location>
</feature>
<dbReference type="InterPro" id="IPR036942">
    <property type="entry name" value="Beta-barrel_TonB_sf"/>
</dbReference>
<dbReference type="Pfam" id="PF25183">
    <property type="entry name" value="OMP_b-brl_4"/>
    <property type="match status" value="1"/>
</dbReference>
<dbReference type="InParanoid" id="Q022Y8"/>
<evidence type="ECO:0000256" key="1">
    <source>
        <dbReference type="ARBA" id="ARBA00004571"/>
    </source>
</evidence>
<dbReference type="SUPFAM" id="SSF49452">
    <property type="entry name" value="Starch-binding domain-like"/>
    <property type="match status" value="1"/>
</dbReference>
<evidence type="ECO:0000256" key="6">
    <source>
        <dbReference type="ARBA" id="ARBA00023237"/>
    </source>
</evidence>
<dbReference type="InterPro" id="IPR057601">
    <property type="entry name" value="Oar-like_b-barrel"/>
</dbReference>
<evidence type="ECO:0000259" key="8">
    <source>
        <dbReference type="Pfam" id="PF25183"/>
    </source>
</evidence>
<dbReference type="GO" id="GO:0044718">
    <property type="term" value="P:siderophore transmembrane transport"/>
    <property type="evidence" value="ECO:0007669"/>
    <property type="project" value="TreeGrafter"/>
</dbReference>
<name>Q022Y8_SOLUE</name>
<dbReference type="InterPro" id="IPR013784">
    <property type="entry name" value="Carb-bd-like_fold"/>
</dbReference>
<evidence type="ECO:0000256" key="4">
    <source>
        <dbReference type="ARBA" id="ARBA00022692"/>
    </source>
</evidence>
<dbReference type="STRING" id="234267.Acid_2974"/>
<gene>
    <name evidence="9" type="ordered locus">Acid_2974</name>
</gene>